<evidence type="ECO:0000313" key="3">
    <source>
        <dbReference type="EMBL" id="KAK8596999.1"/>
    </source>
</evidence>
<dbReference type="InterPro" id="IPR002156">
    <property type="entry name" value="RNaseH_domain"/>
</dbReference>
<proteinExistence type="predicted"/>
<sequence length="324" mass="36838">MVADMVSASGTLDWSRISPLLPSEVWEQITAVQPPQVWLGSDTPGWRWTENWPFTTSSTYSYLSDLDFSVTDPIWKKVWVLSIPQRVKTFLWITLHNHNLKNAERLRRYLSLSTACDICGFHMDDMDHALRHCVAARGLWMRVLHPDLMEEFMLALFDAWLKRNLAPATIDSIHGIEECRRVFNNKLRHSGSEVLLSYQWSHLAPGWVKCNVDATLHTASGQATIGGLIMDEHGVWIVGFTRAVGRCSVLIAELWSLHDMLARAWSFGFRRLVVETDSLEEAETLPSPPSSLVAEINMDKSSPMCDSLVPHDWFGEANVVFFNL</sequence>
<name>A0ABR2G9M0_9ROSI</name>
<reference evidence="3 4" key="1">
    <citation type="journal article" date="2024" name="G3 (Bethesda)">
        <title>Genome assembly of Hibiscus sabdariffa L. provides insights into metabolisms of medicinal natural products.</title>
        <authorList>
            <person name="Kim T."/>
        </authorList>
    </citation>
    <scope>NUCLEOTIDE SEQUENCE [LARGE SCALE GENOMIC DNA]</scope>
    <source>
        <strain evidence="3">TK-2024</strain>
        <tissue evidence="3">Old leaves</tissue>
    </source>
</reference>
<dbReference type="Pfam" id="PF13966">
    <property type="entry name" value="zf-RVT"/>
    <property type="match status" value="1"/>
</dbReference>
<feature type="domain" description="RNase H type-1" evidence="1">
    <location>
        <begin position="211"/>
        <end position="280"/>
    </location>
</feature>
<accession>A0ABR2G9M0</accession>
<dbReference type="Pfam" id="PF13456">
    <property type="entry name" value="RVT_3"/>
    <property type="match status" value="1"/>
</dbReference>
<dbReference type="InterPro" id="IPR036397">
    <property type="entry name" value="RNaseH_sf"/>
</dbReference>
<dbReference type="InterPro" id="IPR026960">
    <property type="entry name" value="RVT-Znf"/>
</dbReference>
<organism evidence="3 4">
    <name type="scientific">Hibiscus sabdariffa</name>
    <name type="common">roselle</name>
    <dbReference type="NCBI Taxonomy" id="183260"/>
    <lineage>
        <taxon>Eukaryota</taxon>
        <taxon>Viridiplantae</taxon>
        <taxon>Streptophyta</taxon>
        <taxon>Embryophyta</taxon>
        <taxon>Tracheophyta</taxon>
        <taxon>Spermatophyta</taxon>
        <taxon>Magnoliopsida</taxon>
        <taxon>eudicotyledons</taxon>
        <taxon>Gunneridae</taxon>
        <taxon>Pentapetalae</taxon>
        <taxon>rosids</taxon>
        <taxon>malvids</taxon>
        <taxon>Malvales</taxon>
        <taxon>Malvaceae</taxon>
        <taxon>Malvoideae</taxon>
        <taxon>Hibiscus</taxon>
    </lineage>
</organism>
<evidence type="ECO:0000259" key="1">
    <source>
        <dbReference type="Pfam" id="PF13456"/>
    </source>
</evidence>
<evidence type="ECO:0000313" key="4">
    <source>
        <dbReference type="Proteomes" id="UP001472677"/>
    </source>
</evidence>
<dbReference type="PANTHER" id="PTHR47723">
    <property type="entry name" value="OS05G0353850 PROTEIN"/>
    <property type="match status" value="1"/>
</dbReference>
<dbReference type="Gene3D" id="3.30.420.10">
    <property type="entry name" value="Ribonuclease H-like superfamily/Ribonuclease H"/>
    <property type="match status" value="1"/>
</dbReference>
<comment type="caution">
    <text evidence="3">The sequence shown here is derived from an EMBL/GenBank/DDBJ whole genome shotgun (WGS) entry which is preliminary data.</text>
</comment>
<dbReference type="InterPro" id="IPR053151">
    <property type="entry name" value="RNase_H-like"/>
</dbReference>
<dbReference type="PANTHER" id="PTHR47723:SF19">
    <property type="entry name" value="POLYNUCLEOTIDYL TRANSFERASE, RIBONUCLEASE H-LIKE SUPERFAMILY PROTEIN"/>
    <property type="match status" value="1"/>
</dbReference>
<evidence type="ECO:0000259" key="2">
    <source>
        <dbReference type="Pfam" id="PF13966"/>
    </source>
</evidence>
<gene>
    <name evidence="3" type="ORF">V6N12_065476</name>
</gene>
<dbReference type="Proteomes" id="UP001472677">
    <property type="component" value="Unassembled WGS sequence"/>
</dbReference>
<dbReference type="InterPro" id="IPR044730">
    <property type="entry name" value="RNase_H-like_dom_plant"/>
</dbReference>
<feature type="domain" description="Reverse transcriptase zinc-binding" evidence="2">
    <location>
        <begin position="54"/>
        <end position="140"/>
    </location>
</feature>
<dbReference type="EMBL" id="JBBPBM010000002">
    <property type="protein sequence ID" value="KAK8596999.1"/>
    <property type="molecule type" value="Genomic_DNA"/>
</dbReference>
<dbReference type="CDD" id="cd06222">
    <property type="entry name" value="RNase_H_like"/>
    <property type="match status" value="1"/>
</dbReference>
<protein>
    <submittedName>
        <fullName evidence="3">Uncharacterized protein</fullName>
    </submittedName>
</protein>
<keyword evidence="4" id="KW-1185">Reference proteome</keyword>